<evidence type="ECO:0000313" key="6">
    <source>
        <dbReference type="EMBL" id="CAF3974979.1"/>
    </source>
</evidence>
<dbReference type="PANTHER" id="PTHR48033:SF10">
    <property type="entry name" value="RNA-BINDING PROTEIN SQUID"/>
    <property type="match status" value="1"/>
</dbReference>
<keyword evidence="3" id="KW-0694">RNA-binding</keyword>
<evidence type="ECO:0000259" key="5">
    <source>
        <dbReference type="PROSITE" id="PS50102"/>
    </source>
</evidence>
<dbReference type="GO" id="GO:0000785">
    <property type="term" value="C:chromatin"/>
    <property type="evidence" value="ECO:0007669"/>
    <property type="project" value="TreeGrafter"/>
</dbReference>
<dbReference type="InterPro" id="IPR035979">
    <property type="entry name" value="RBD_domain_sf"/>
</dbReference>
<sequence>MSIKRRQLFVGVLDNETWTNEKLCAYFNKHGSANDEQYIVDCELMSYGEPRFEGKSFAFITFTDEACVDRCMTKRAQFNNDYGITIKRLLPDTITKCERLMSSTDIVIRITVLDRLFTEANIRSYFGVYGTIIDLKMLEEEDSAGICLITFEDFDSSDRILLDIPHYLNRQLLSVHKYTAPEYICSLSQFRFIDPKNARQVKRWYPICRNLTDFMHPLKILYKTQFALVKYNLNKQISKSNQNLNKTKETLHEFENKYNDLKQNFLQLFNLNEQLKQQIEEVNRKNEKNKNDYENQIEEQKLKNQSLQDAIMLMSLSSDSKELQRHELYVGVFRKDSWTSESLCDYFHQLIKQSSITECHFYPCANAVLNDYCFAILTFASISSVDQCLAKRAQIKQEHRFIIKRNLREISKDQRPITRYILIHLDKFDLSFNKKNVLAYFGNYGSVLQWRILDNGRTFLLSFEDYDSVDRIFLDQPHFVNQHYLSIRKCYNPCTRTPTYSIDSRLKEQIRNLKAAIDRSKYKHESELIKLKKQMEEEIALVENRLSDTMKSCIRLERIQRDLKQDLIDARQINQQLKIKLEETVQKKEKNLEEFGNQFEQQRFINKLLEELTTIVVHSRSDWDLV</sequence>
<evidence type="ECO:0000256" key="4">
    <source>
        <dbReference type="SAM" id="Coils"/>
    </source>
</evidence>
<feature type="coiled-coil region" evidence="4">
    <location>
        <begin position="237"/>
        <end position="310"/>
    </location>
</feature>
<name>A0A819M627_9BILA</name>
<dbReference type="SUPFAM" id="SSF54928">
    <property type="entry name" value="RNA-binding domain, RBD"/>
    <property type="match status" value="1"/>
</dbReference>
<comment type="caution">
    <text evidence="6">The sequence shown here is derived from an EMBL/GenBank/DDBJ whole genome shotgun (WGS) entry which is preliminary data.</text>
</comment>
<evidence type="ECO:0000256" key="2">
    <source>
        <dbReference type="ARBA" id="ARBA00023242"/>
    </source>
</evidence>
<feature type="coiled-coil region" evidence="4">
    <location>
        <begin position="525"/>
        <end position="598"/>
    </location>
</feature>
<dbReference type="Gene3D" id="3.30.70.330">
    <property type="match status" value="1"/>
</dbReference>
<dbReference type="PROSITE" id="PS50102">
    <property type="entry name" value="RRM"/>
    <property type="match status" value="1"/>
</dbReference>
<organism evidence="6 7">
    <name type="scientific">Rotaria sordida</name>
    <dbReference type="NCBI Taxonomy" id="392033"/>
    <lineage>
        <taxon>Eukaryota</taxon>
        <taxon>Metazoa</taxon>
        <taxon>Spiralia</taxon>
        <taxon>Gnathifera</taxon>
        <taxon>Rotifera</taxon>
        <taxon>Eurotatoria</taxon>
        <taxon>Bdelloidea</taxon>
        <taxon>Philodinida</taxon>
        <taxon>Philodinidae</taxon>
        <taxon>Rotaria</taxon>
    </lineage>
</organism>
<keyword evidence="2" id="KW-0539">Nucleus</keyword>
<dbReference type="GO" id="GO:0010468">
    <property type="term" value="P:regulation of gene expression"/>
    <property type="evidence" value="ECO:0007669"/>
    <property type="project" value="TreeGrafter"/>
</dbReference>
<dbReference type="GO" id="GO:0003723">
    <property type="term" value="F:RNA binding"/>
    <property type="evidence" value="ECO:0007669"/>
    <property type="project" value="UniProtKB-UniRule"/>
</dbReference>
<evidence type="ECO:0000256" key="1">
    <source>
        <dbReference type="ARBA" id="ARBA00004123"/>
    </source>
</evidence>
<evidence type="ECO:0000313" key="7">
    <source>
        <dbReference type="Proteomes" id="UP000663836"/>
    </source>
</evidence>
<dbReference type="SMART" id="SM00360">
    <property type="entry name" value="RRM"/>
    <property type="match status" value="3"/>
</dbReference>
<keyword evidence="4" id="KW-0175">Coiled coil</keyword>
<dbReference type="InterPro" id="IPR000504">
    <property type="entry name" value="RRM_dom"/>
</dbReference>
<dbReference type="PANTHER" id="PTHR48033">
    <property type="entry name" value="RNA-BINDING (RRM/RBD/RNP MOTIFS) FAMILY PROTEIN"/>
    <property type="match status" value="1"/>
</dbReference>
<dbReference type="Proteomes" id="UP000663836">
    <property type="component" value="Unassembled WGS sequence"/>
</dbReference>
<comment type="subcellular location">
    <subcellularLocation>
        <location evidence="1">Nucleus</location>
    </subcellularLocation>
</comment>
<dbReference type="EMBL" id="CAJOBD010003976">
    <property type="protein sequence ID" value="CAF3974979.1"/>
    <property type="molecule type" value="Genomic_DNA"/>
</dbReference>
<evidence type="ECO:0000256" key="3">
    <source>
        <dbReference type="PROSITE-ProRule" id="PRU00176"/>
    </source>
</evidence>
<feature type="domain" description="RRM" evidence="5">
    <location>
        <begin position="6"/>
        <end position="91"/>
    </location>
</feature>
<gene>
    <name evidence="6" type="ORF">JBS370_LOCUS24849</name>
</gene>
<proteinExistence type="predicted"/>
<reference evidence="6" key="1">
    <citation type="submission" date="2021-02" db="EMBL/GenBank/DDBJ databases">
        <authorList>
            <person name="Nowell W R."/>
        </authorList>
    </citation>
    <scope>NUCLEOTIDE SEQUENCE</scope>
</reference>
<dbReference type="GO" id="GO:0005654">
    <property type="term" value="C:nucleoplasm"/>
    <property type="evidence" value="ECO:0007669"/>
    <property type="project" value="TreeGrafter"/>
</dbReference>
<dbReference type="InterPro" id="IPR012677">
    <property type="entry name" value="Nucleotide-bd_a/b_plait_sf"/>
</dbReference>
<protein>
    <recommendedName>
        <fullName evidence="5">RRM domain-containing protein</fullName>
    </recommendedName>
</protein>
<dbReference type="AlphaFoldDB" id="A0A819M627"/>
<accession>A0A819M627</accession>